<feature type="compositionally biased region" description="Polar residues" evidence="18">
    <location>
        <begin position="579"/>
        <end position="603"/>
    </location>
</feature>
<evidence type="ECO:0000256" key="13">
    <source>
        <dbReference type="ARBA" id="ARBA00047272"/>
    </source>
</evidence>
<protein>
    <recommendedName>
        <fullName evidence="15">Protein kinase C-like 1</fullName>
        <ecNumber evidence="2">2.7.11.13</ecNumber>
    </recommendedName>
</protein>
<dbReference type="GO" id="GO:0004697">
    <property type="term" value="F:diacylglycerol-dependent serine/threonine kinase activity"/>
    <property type="evidence" value="ECO:0007669"/>
    <property type="project" value="UniProtKB-EC"/>
</dbReference>
<evidence type="ECO:0000256" key="16">
    <source>
        <dbReference type="PROSITE-ProRule" id="PRU01207"/>
    </source>
</evidence>
<dbReference type="FunFam" id="3.30.60.20:FF:000014">
    <property type="entry name" value="Protein kinase C"/>
    <property type="match status" value="1"/>
</dbReference>
<dbReference type="AlphaFoldDB" id="A0A8J5UYM6"/>
<reference evidence="24 25" key="1">
    <citation type="journal article" date="2021" name="DNA Res.">
        <title>Genome analysis of Candida subhashii reveals its hybrid nature and dual mitochondrial genome conformations.</title>
        <authorList>
            <person name="Mixao V."/>
            <person name="Hegedusova E."/>
            <person name="Saus E."/>
            <person name="Pryszcz L.P."/>
            <person name="Cillingova A."/>
            <person name="Nosek J."/>
            <person name="Gabaldon T."/>
        </authorList>
    </citation>
    <scope>NUCLEOTIDE SEQUENCE [LARGE SCALE GENOMIC DNA]</scope>
    <source>
        <strain evidence="24 25">CBS 10753</strain>
    </source>
</reference>
<dbReference type="PANTHER" id="PTHR24351">
    <property type="entry name" value="RIBOSOMAL PROTEIN S6 KINASE"/>
    <property type="match status" value="1"/>
</dbReference>
<evidence type="ECO:0000256" key="1">
    <source>
        <dbReference type="ARBA" id="ARBA00005490"/>
    </source>
</evidence>
<evidence type="ECO:0000256" key="5">
    <source>
        <dbReference type="ARBA" id="ARBA00022679"/>
    </source>
</evidence>
<evidence type="ECO:0000256" key="18">
    <source>
        <dbReference type="SAM" id="MobiDB-lite"/>
    </source>
</evidence>
<evidence type="ECO:0000256" key="6">
    <source>
        <dbReference type="ARBA" id="ARBA00022723"/>
    </source>
</evidence>
<evidence type="ECO:0000256" key="14">
    <source>
        <dbReference type="ARBA" id="ARBA00047470"/>
    </source>
</evidence>
<dbReference type="SMART" id="SM00742">
    <property type="entry name" value="Hr1"/>
    <property type="match status" value="2"/>
</dbReference>
<keyword evidence="16" id="KW-0175">Coiled coil</keyword>
<keyword evidence="12 17" id="KW-0067">ATP-binding</keyword>
<name>A0A8J5UYM6_9ASCO</name>
<feature type="binding site" evidence="17">
    <location>
        <position position="833"/>
    </location>
    <ligand>
        <name>ATP</name>
        <dbReference type="ChEBI" id="CHEBI:30616"/>
    </ligand>
</feature>
<evidence type="ECO:0000259" key="23">
    <source>
        <dbReference type="PROSITE" id="PS51860"/>
    </source>
</evidence>
<dbReference type="InterPro" id="IPR011072">
    <property type="entry name" value="HR1_rho-bd"/>
</dbReference>
<dbReference type="SMART" id="SM00239">
    <property type="entry name" value="C2"/>
    <property type="match status" value="1"/>
</dbReference>
<feature type="compositionally biased region" description="Basic and acidic residues" evidence="18">
    <location>
        <begin position="610"/>
        <end position="624"/>
    </location>
</feature>
<feature type="region of interest" description="Disordered" evidence="18">
    <location>
        <begin position="320"/>
        <end position="380"/>
    </location>
</feature>
<dbReference type="PROSITE" id="PS50011">
    <property type="entry name" value="PROTEIN_KINASE_DOM"/>
    <property type="match status" value="1"/>
</dbReference>
<proteinExistence type="inferred from homology"/>
<feature type="domain" description="Protein kinase" evidence="20">
    <location>
        <begin position="804"/>
        <end position="1063"/>
    </location>
</feature>
<feature type="compositionally biased region" description="Polar residues" evidence="18">
    <location>
        <begin position="337"/>
        <end position="351"/>
    </location>
</feature>
<keyword evidence="10" id="KW-0418">Kinase</keyword>
<dbReference type="InterPro" id="IPR000719">
    <property type="entry name" value="Prot_kinase_dom"/>
</dbReference>
<evidence type="ECO:0000259" key="19">
    <source>
        <dbReference type="PROSITE" id="PS50004"/>
    </source>
</evidence>
<comment type="caution">
    <text evidence="24">The sequence shown here is derived from an EMBL/GenBank/DDBJ whole genome shotgun (WGS) entry which is preliminary data.</text>
</comment>
<keyword evidence="25" id="KW-1185">Reference proteome</keyword>
<keyword evidence="8 17" id="KW-0547">Nucleotide-binding</keyword>
<dbReference type="GO" id="GO:0030447">
    <property type="term" value="P:filamentous growth"/>
    <property type="evidence" value="ECO:0007669"/>
    <property type="project" value="UniProtKB-ARBA"/>
</dbReference>
<feature type="domain" description="Phorbol-ester/DAG-type" evidence="21">
    <location>
        <begin position="501"/>
        <end position="551"/>
    </location>
</feature>
<dbReference type="PROSITE" id="PS51285">
    <property type="entry name" value="AGC_KINASE_CTER"/>
    <property type="match status" value="1"/>
</dbReference>
<dbReference type="InterPro" id="IPR017441">
    <property type="entry name" value="Protein_kinase_ATP_BS"/>
</dbReference>
<feature type="domain" description="REM-1" evidence="23">
    <location>
        <begin position="115"/>
        <end position="192"/>
    </location>
</feature>
<feature type="region of interest" description="Disordered" evidence="18">
    <location>
        <begin position="765"/>
        <end position="794"/>
    </location>
</feature>
<dbReference type="SMART" id="SM00220">
    <property type="entry name" value="S_TKc"/>
    <property type="match status" value="1"/>
</dbReference>
<dbReference type="PROSITE" id="PS50081">
    <property type="entry name" value="ZF_DAG_PE_2"/>
    <property type="match status" value="2"/>
</dbReference>
<dbReference type="Pfam" id="PF02185">
    <property type="entry name" value="HR1"/>
    <property type="match status" value="2"/>
</dbReference>
<dbReference type="InterPro" id="IPR002219">
    <property type="entry name" value="PKC_DAG/PE"/>
</dbReference>
<dbReference type="PROSITE" id="PS00107">
    <property type="entry name" value="PROTEIN_KINASE_ATP"/>
    <property type="match status" value="1"/>
</dbReference>
<dbReference type="CDD" id="cd20822">
    <property type="entry name" value="C1_ScPKC1-like_rpt1"/>
    <property type="match status" value="1"/>
</dbReference>
<dbReference type="InterPro" id="IPR037312">
    <property type="entry name" value="PKC-like_HR1"/>
</dbReference>
<keyword evidence="6" id="KW-0479">Metal-binding</keyword>
<dbReference type="FunFam" id="3.30.200.20:FF:000474">
    <property type="entry name" value="Serine/threonine-protein kinase N2-like"/>
    <property type="match status" value="1"/>
</dbReference>
<keyword evidence="4" id="KW-0597">Phosphoprotein</keyword>
<feature type="compositionally biased region" description="Low complexity" evidence="18">
    <location>
        <begin position="86"/>
        <end position="95"/>
    </location>
</feature>
<feature type="region of interest" description="Disordered" evidence="18">
    <location>
        <begin position="75"/>
        <end position="101"/>
    </location>
</feature>
<sequence length="1137" mass="130623">MSQQKTAELIKDITSKIEVEKNLVYGYQQVKLKSNNAEVLQKCNTKIIESQSIIDYYQESLDKLIKQTQQLNIRGGSLQSNDSRDNNNNNNNDNNTLQYHQTSSPVSYSRFDLIKYDCPSLSHKIQHMLQQLEFKLQVENQYKEANQKMSQLYLMDGDKSSSIAAEGGRTESNQRIQLLEKSLKKYTNININTEEFSRDFELLNTPKHARKPSRGRLTISITCVRDVDHIASTMLKKRETCIVIKIDDIEKGKTKLSKNDKWNDEFIIDVEKGHEIEFSVLDKQGTNFIPVALNWLLISDIAEEIRKKKVANDMNSGWMTASHMQQQQQQADDKRSNTTGSPMGAKFSSTQPLPPHNDATLPPPPPPPSSSTSGQESNGNDQKVQINTWISLEPSGQMLLSLNFEKDSSQNRQFRGALGRHGAIREKKEEVFEQQGHQFVQKQFYGIMCCALCGEFVRYSGFQCQDCKFLCHKKCYQKVVTKCISKSGMADDEAKLKHRIPHRFEAVANHGAKWCCHCGYILPFGKKNVRKCTECGVMCHTQCTHLVPDFCGMTMQMANQILSTIKSTKVSPKKPLQISRPSYTPGSTTTQFSKPEMSPLSQTFPPPRPSGEHSISDDEHEDDLKLPTHTQNKFQYPVEFPEQQFANKPRPAPAPPGESDLSFDTSYIKEQQDFDFGKQPYPAYESRKPLFQPIDEDVRMGEDQQQQQPQIDKRTPQGGAFDAFDYQNVHTQDQIMSEKDEGNGVNPFRDQVDHAMRIEAQQQQQHVQQQHAHHHHAHAHHHARQKEGSRKVKKRRKKVGLDDFEFLAVLGKGNFGKVMLAESRYTKKLCAIKVLKKDFIVENDEAESVKSEKRVFLTANKEKHPFLLNLHCCFQTENRIYFVMEYISGGDLMWHIQKSRFTAKRAKFYACEVLLALKYFHENGIVYRDLKLDNILLTTKGHIKIADYGLCKENMWHRSTTSTFCGTPEFMAPEIVAGKPYDRSVDWWAFGVLLFQMLLCQSPFKGDDEDDIFNAIEHDEVKYPISLSRQTVLVLQALLTKDPLKRLGGGPRDAEEIMEHPYFHDVNFDDVFHCRIEPPYYPEITSEHDYSNFDQEFTSETPRLTPVETELTAEMQEQFRGFSHISEDAVIYEDRVM</sequence>
<organism evidence="24 25">
    <name type="scientific">[Candida] subhashii</name>
    <dbReference type="NCBI Taxonomy" id="561895"/>
    <lineage>
        <taxon>Eukaryota</taxon>
        <taxon>Fungi</taxon>
        <taxon>Dikarya</taxon>
        <taxon>Ascomycota</taxon>
        <taxon>Saccharomycotina</taxon>
        <taxon>Pichiomycetes</taxon>
        <taxon>Debaryomycetaceae</taxon>
        <taxon>Spathaspora</taxon>
    </lineage>
</organism>
<dbReference type="Pfam" id="PF00433">
    <property type="entry name" value="Pkinase_C"/>
    <property type="match status" value="1"/>
</dbReference>
<evidence type="ECO:0000256" key="7">
    <source>
        <dbReference type="ARBA" id="ARBA00022737"/>
    </source>
</evidence>
<evidence type="ECO:0000256" key="4">
    <source>
        <dbReference type="ARBA" id="ARBA00022553"/>
    </source>
</evidence>
<dbReference type="InterPro" id="IPR000008">
    <property type="entry name" value="C2_dom"/>
</dbReference>
<dbReference type="PROSITE" id="PS51860">
    <property type="entry name" value="REM_1"/>
    <property type="match status" value="1"/>
</dbReference>
<keyword evidence="3" id="KW-0723">Serine/threonine-protein kinase</keyword>
<evidence type="ECO:0000259" key="20">
    <source>
        <dbReference type="PROSITE" id="PS50011"/>
    </source>
</evidence>
<evidence type="ECO:0000259" key="22">
    <source>
        <dbReference type="PROSITE" id="PS51285"/>
    </source>
</evidence>
<dbReference type="PROSITE" id="PS50004">
    <property type="entry name" value="C2"/>
    <property type="match status" value="1"/>
</dbReference>
<evidence type="ECO:0000256" key="11">
    <source>
        <dbReference type="ARBA" id="ARBA00022833"/>
    </source>
</evidence>
<evidence type="ECO:0000256" key="2">
    <source>
        <dbReference type="ARBA" id="ARBA00012429"/>
    </source>
</evidence>
<evidence type="ECO:0000259" key="21">
    <source>
        <dbReference type="PROSITE" id="PS50081"/>
    </source>
</evidence>
<dbReference type="OrthoDB" id="63267at2759"/>
<evidence type="ECO:0000256" key="8">
    <source>
        <dbReference type="ARBA" id="ARBA00022741"/>
    </source>
</evidence>
<dbReference type="CDD" id="cd08689">
    <property type="entry name" value="C2_fungal_Pkc1p"/>
    <property type="match status" value="1"/>
</dbReference>
<keyword evidence="9" id="KW-0863">Zinc-finger</keyword>
<dbReference type="CDD" id="cd11620">
    <property type="entry name" value="HR1_PKC-like_2_fungi"/>
    <property type="match status" value="1"/>
</dbReference>
<dbReference type="GO" id="GO:0007165">
    <property type="term" value="P:signal transduction"/>
    <property type="evidence" value="ECO:0007669"/>
    <property type="project" value="InterPro"/>
</dbReference>
<dbReference type="InterPro" id="IPR008271">
    <property type="entry name" value="Ser/Thr_kinase_AS"/>
</dbReference>
<keyword evidence="5" id="KW-0808">Transferase</keyword>
<evidence type="ECO:0000256" key="17">
    <source>
        <dbReference type="PROSITE-ProRule" id="PRU10141"/>
    </source>
</evidence>
<feature type="region of interest" description="Disordered" evidence="18">
    <location>
        <begin position="569"/>
        <end position="624"/>
    </location>
</feature>
<dbReference type="SMART" id="SM00109">
    <property type="entry name" value="C1"/>
    <property type="match status" value="2"/>
</dbReference>
<evidence type="ECO:0000313" key="24">
    <source>
        <dbReference type="EMBL" id="KAG7664460.1"/>
    </source>
</evidence>
<dbReference type="Pfam" id="PF00069">
    <property type="entry name" value="Pkinase"/>
    <property type="match status" value="1"/>
</dbReference>
<dbReference type="EC" id="2.7.11.13" evidence="2"/>
<dbReference type="InterPro" id="IPR037778">
    <property type="entry name" value="C2_fungal_PKC"/>
</dbReference>
<evidence type="ECO:0000256" key="9">
    <source>
        <dbReference type="ARBA" id="ARBA00022771"/>
    </source>
</evidence>
<dbReference type="GO" id="GO:0008270">
    <property type="term" value="F:zinc ion binding"/>
    <property type="evidence" value="ECO:0007669"/>
    <property type="project" value="UniProtKB-KW"/>
</dbReference>
<dbReference type="CDD" id="cd05570">
    <property type="entry name" value="STKc_PKC"/>
    <property type="match status" value="1"/>
</dbReference>
<evidence type="ECO:0000256" key="12">
    <source>
        <dbReference type="ARBA" id="ARBA00022840"/>
    </source>
</evidence>
<dbReference type="EMBL" id="JAGSYN010000082">
    <property type="protein sequence ID" value="KAG7664460.1"/>
    <property type="molecule type" value="Genomic_DNA"/>
</dbReference>
<keyword evidence="11" id="KW-0862">Zinc</keyword>
<feature type="compositionally biased region" description="Basic residues" evidence="18">
    <location>
        <begin position="771"/>
        <end position="784"/>
    </location>
</feature>
<dbReference type="GO" id="GO:0005524">
    <property type="term" value="F:ATP binding"/>
    <property type="evidence" value="ECO:0007669"/>
    <property type="project" value="UniProtKB-UniRule"/>
</dbReference>
<keyword evidence="7" id="KW-0677">Repeat</keyword>
<dbReference type="InterPro" id="IPR017892">
    <property type="entry name" value="Pkinase_C"/>
</dbReference>
<feature type="domain" description="AGC-kinase C-terminal" evidence="22">
    <location>
        <begin position="1064"/>
        <end position="1134"/>
    </location>
</feature>
<dbReference type="GeneID" id="73468817"/>
<dbReference type="PROSITE" id="PS00479">
    <property type="entry name" value="ZF_DAG_PE_1"/>
    <property type="match status" value="2"/>
</dbReference>
<comment type="catalytic activity">
    <reaction evidence="13">
        <text>L-threonyl-[protein] + ATP = O-phospho-L-threonyl-[protein] + ADP + H(+)</text>
        <dbReference type="Rhea" id="RHEA:46608"/>
        <dbReference type="Rhea" id="RHEA-COMP:11060"/>
        <dbReference type="Rhea" id="RHEA-COMP:11605"/>
        <dbReference type="ChEBI" id="CHEBI:15378"/>
        <dbReference type="ChEBI" id="CHEBI:30013"/>
        <dbReference type="ChEBI" id="CHEBI:30616"/>
        <dbReference type="ChEBI" id="CHEBI:61977"/>
        <dbReference type="ChEBI" id="CHEBI:456216"/>
        <dbReference type="EC" id="2.7.11.13"/>
    </reaction>
</comment>
<dbReference type="SMART" id="SM00133">
    <property type="entry name" value="S_TK_X"/>
    <property type="match status" value="1"/>
</dbReference>
<dbReference type="GO" id="GO:0009272">
    <property type="term" value="P:fungal-type cell wall biogenesis"/>
    <property type="evidence" value="ECO:0007669"/>
    <property type="project" value="InterPro"/>
</dbReference>
<dbReference type="FunFam" id="1.10.510.10:FF:000101">
    <property type="entry name" value="Protein kinase C"/>
    <property type="match status" value="1"/>
</dbReference>
<feature type="domain" description="Phorbol-ester/DAG-type" evidence="21">
    <location>
        <begin position="436"/>
        <end position="483"/>
    </location>
</feature>
<dbReference type="PROSITE" id="PS00108">
    <property type="entry name" value="PROTEIN_KINASE_ST"/>
    <property type="match status" value="1"/>
</dbReference>
<evidence type="ECO:0000256" key="3">
    <source>
        <dbReference type="ARBA" id="ARBA00022527"/>
    </source>
</evidence>
<evidence type="ECO:0000256" key="15">
    <source>
        <dbReference type="ARBA" id="ARBA00067241"/>
    </source>
</evidence>
<gene>
    <name evidence="24" type="ORF">J8A68_002016</name>
</gene>
<dbReference type="InterPro" id="IPR000961">
    <property type="entry name" value="AGC-kinase_C"/>
</dbReference>
<evidence type="ECO:0000313" key="25">
    <source>
        <dbReference type="Proteomes" id="UP000694255"/>
    </source>
</evidence>
<dbReference type="CDD" id="cd20823">
    <property type="entry name" value="C1_ScPKC1-like_rpt2"/>
    <property type="match status" value="1"/>
</dbReference>
<comment type="catalytic activity">
    <reaction evidence="14">
        <text>L-seryl-[protein] + ATP = O-phospho-L-seryl-[protein] + ADP + H(+)</text>
        <dbReference type="Rhea" id="RHEA:17989"/>
        <dbReference type="Rhea" id="RHEA-COMP:9863"/>
        <dbReference type="Rhea" id="RHEA-COMP:11604"/>
        <dbReference type="ChEBI" id="CHEBI:15378"/>
        <dbReference type="ChEBI" id="CHEBI:29999"/>
        <dbReference type="ChEBI" id="CHEBI:30616"/>
        <dbReference type="ChEBI" id="CHEBI:83421"/>
        <dbReference type="ChEBI" id="CHEBI:456216"/>
        <dbReference type="EC" id="2.7.11.13"/>
    </reaction>
</comment>
<feature type="domain" description="C2" evidence="19">
    <location>
        <begin position="198"/>
        <end position="314"/>
    </location>
</feature>
<dbReference type="FunFam" id="3.30.60.20:FF:000034">
    <property type="entry name" value="Protein kinase C"/>
    <property type="match status" value="1"/>
</dbReference>
<comment type="similarity">
    <text evidence="1">Belongs to the protein kinase superfamily. AGC Ser/Thr protein kinase family. PKC subfamily.</text>
</comment>
<dbReference type="Proteomes" id="UP000694255">
    <property type="component" value="Unassembled WGS sequence"/>
</dbReference>
<evidence type="ECO:0000256" key="10">
    <source>
        <dbReference type="ARBA" id="ARBA00022777"/>
    </source>
</evidence>
<accession>A0A8J5UYM6</accession>
<dbReference type="RefSeq" id="XP_049264692.1">
    <property type="nucleotide sequence ID" value="XM_049405722.1"/>
</dbReference>
<dbReference type="Pfam" id="PF00130">
    <property type="entry name" value="C1_1"/>
    <property type="match status" value="2"/>
</dbReference>